<dbReference type="InterPro" id="IPR000209">
    <property type="entry name" value="Peptidase_S8/S53_dom"/>
</dbReference>
<evidence type="ECO:0000256" key="2">
    <source>
        <dbReference type="ARBA" id="ARBA00022670"/>
    </source>
</evidence>
<evidence type="ECO:0000256" key="3">
    <source>
        <dbReference type="ARBA" id="ARBA00022801"/>
    </source>
</evidence>
<dbReference type="InterPro" id="IPR051048">
    <property type="entry name" value="Peptidase_S8/S53_subtilisin"/>
</dbReference>
<dbReference type="GO" id="GO:0006508">
    <property type="term" value="P:proteolysis"/>
    <property type="evidence" value="ECO:0007669"/>
    <property type="project" value="UniProtKB-KW"/>
</dbReference>
<reference evidence="6" key="1">
    <citation type="submission" date="2019-08" db="EMBL/GenBank/DDBJ databases">
        <authorList>
            <person name="Kucharzyk K."/>
            <person name="Murdoch R.W."/>
            <person name="Higgins S."/>
            <person name="Loffler F."/>
        </authorList>
    </citation>
    <scope>NUCLEOTIDE SEQUENCE</scope>
</reference>
<dbReference type="GO" id="GO:0004252">
    <property type="term" value="F:serine-type endopeptidase activity"/>
    <property type="evidence" value="ECO:0007669"/>
    <property type="project" value="InterPro"/>
</dbReference>
<dbReference type="InterPro" id="IPR023828">
    <property type="entry name" value="Peptidase_S8_Ser-AS"/>
</dbReference>
<dbReference type="EMBL" id="VSSQ01101599">
    <property type="protein sequence ID" value="MPN43290.1"/>
    <property type="molecule type" value="Genomic_DNA"/>
</dbReference>
<comment type="similarity">
    <text evidence="1">Belongs to the peptidase S8 family.</text>
</comment>
<dbReference type="AlphaFoldDB" id="A0A645HWQ4"/>
<dbReference type="PROSITE" id="PS51892">
    <property type="entry name" value="SUBTILASE"/>
    <property type="match status" value="1"/>
</dbReference>
<proteinExistence type="inferred from homology"/>
<keyword evidence="3" id="KW-0378">Hydrolase</keyword>
<dbReference type="InterPro" id="IPR036852">
    <property type="entry name" value="Peptidase_S8/S53_dom_sf"/>
</dbReference>
<feature type="domain" description="Peptidase S8/S53" evidence="5">
    <location>
        <begin position="5"/>
        <end position="127"/>
    </location>
</feature>
<keyword evidence="4" id="KW-0720">Serine protease</keyword>
<dbReference type="PROSITE" id="PS00138">
    <property type="entry name" value="SUBTILASE_SER"/>
    <property type="match status" value="1"/>
</dbReference>
<evidence type="ECO:0000256" key="4">
    <source>
        <dbReference type="ARBA" id="ARBA00022825"/>
    </source>
</evidence>
<organism evidence="6">
    <name type="scientific">bioreactor metagenome</name>
    <dbReference type="NCBI Taxonomy" id="1076179"/>
    <lineage>
        <taxon>unclassified sequences</taxon>
        <taxon>metagenomes</taxon>
        <taxon>ecological metagenomes</taxon>
    </lineage>
</organism>
<protein>
    <recommendedName>
        <fullName evidence="5">Peptidase S8/S53 domain-containing protein</fullName>
    </recommendedName>
</protein>
<dbReference type="Gene3D" id="3.40.50.200">
    <property type="entry name" value="Peptidase S8/S53 domain"/>
    <property type="match status" value="1"/>
</dbReference>
<sequence length="149" mass="16200">MPNIQNTITIPATAHKVISVGAYNGLLNTSTDFSGRGMPYGRYGQKPDLVAPGVNVLSTKTGGGYDRFTGTSIAAPFVTGSAALMLEWGNVRRNDPFLYGERVKAFLCRNAARSFPRAYPNPEWGYGALNLCETMDELVIFNQRGGAFR</sequence>
<accession>A0A645HWQ4</accession>
<gene>
    <name evidence="6" type="ORF">SDC9_190849</name>
</gene>
<name>A0A645HWQ4_9ZZZZ</name>
<keyword evidence="2" id="KW-0645">Protease</keyword>
<evidence type="ECO:0000313" key="6">
    <source>
        <dbReference type="EMBL" id="MPN43290.1"/>
    </source>
</evidence>
<evidence type="ECO:0000259" key="5">
    <source>
        <dbReference type="Pfam" id="PF00082"/>
    </source>
</evidence>
<dbReference type="PANTHER" id="PTHR43399:SF4">
    <property type="entry name" value="CELL WALL-ASSOCIATED PROTEASE"/>
    <property type="match status" value="1"/>
</dbReference>
<evidence type="ECO:0000256" key="1">
    <source>
        <dbReference type="ARBA" id="ARBA00011073"/>
    </source>
</evidence>
<dbReference type="SUPFAM" id="SSF52743">
    <property type="entry name" value="Subtilisin-like"/>
    <property type="match status" value="1"/>
</dbReference>
<dbReference type="PANTHER" id="PTHR43399">
    <property type="entry name" value="SUBTILISIN-RELATED"/>
    <property type="match status" value="1"/>
</dbReference>
<comment type="caution">
    <text evidence="6">The sequence shown here is derived from an EMBL/GenBank/DDBJ whole genome shotgun (WGS) entry which is preliminary data.</text>
</comment>
<dbReference type="Pfam" id="PF00082">
    <property type="entry name" value="Peptidase_S8"/>
    <property type="match status" value="1"/>
</dbReference>